<evidence type="ECO:0000256" key="1">
    <source>
        <dbReference type="SAM" id="Phobius"/>
    </source>
</evidence>
<dbReference type="KEGG" id="ral:Rumal_3492"/>
<name>E6UJU3_RUMA7</name>
<dbReference type="EMBL" id="CP002404">
    <property type="protein sequence ID" value="ADU23939.1"/>
    <property type="molecule type" value="Genomic_DNA"/>
</dbReference>
<keyword evidence="1" id="KW-0812">Transmembrane</keyword>
<sequence length="144" mass="16697" precursor="true">MDKVTKQKIKHTLRKNGLTIFLGISVILLIIIALMNVSVKKEKIKKEKVASNIYYGCIKTEHEEKVLVITQANYFIENECLDDGSGEKYKELNTILYKSGLKQYSEGKYSLTEEMNESDLVQILTENNMVLDFKNKEYNDFCNR</sequence>
<accession>E6UJU3</accession>
<organism evidence="2 3">
    <name type="scientific">Ruminococcus albus (strain ATCC 27210 / DSM 20455 / JCM 14654 / NCDO 2250 / 7)</name>
    <dbReference type="NCBI Taxonomy" id="697329"/>
    <lineage>
        <taxon>Bacteria</taxon>
        <taxon>Bacillati</taxon>
        <taxon>Bacillota</taxon>
        <taxon>Clostridia</taxon>
        <taxon>Eubacteriales</taxon>
        <taxon>Oscillospiraceae</taxon>
        <taxon>Ruminococcus</taxon>
    </lineage>
</organism>
<dbReference type="HOGENOM" id="CLU_1795071_0_0_9"/>
<keyword evidence="2" id="KW-0614">Plasmid</keyword>
<proteinExistence type="predicted"/>
<protein>
    <submittedName>
        <fullName evidence="2">Uncharacterized protein</fullName>
    </submittedName>
</protein>
<keyword evidence="1" id="KW-1133">Transmembrane helix</keyword>
<reference evidence="3" key="1">
    <citation type="journal article" date="2011" name="J. Bacteriol.">
        <title>Complete genome of the cellulolytic ruminal bacterium Ruminococcus albus 7.</title>
        <authorList>
            <person name="Suen G."/>
            <person name="Stevenson D.M."/>
            <person name="Bruce D.C."/>
            <person name="Chertkov O."/>
            <person name="Copeland A."/>
            <person name="Cheng J.F."/>
            <person name="Detter C."/>
            <person name="Detter J.C."/>
            <person name="Goodwin L.A."/>
            <person name="Han C.S."/>
            <person name="Hauser L.J."/>
            <person name="Ivanova N.N."/>
            <person name="Kyrpides N.C."/>
            <person name="Land M.L."/>
            <person name="Lapidus A."/>
            <person name="Lucas S."/>
            <person name="Ovchinnikova G."/>
            <person name="Pitluck S."/>
            <person name="Tapia R."/>
            <person name="Woyke T."/>
            <person name="Boyum J."/>
            <person name="Mead D."/>
            <person name="Weimer P.J."/>
        </authorList>
    </citation>
    <scope>NUCLEOTIDE SEQUENCE [LARGE SCALE GENOMIC DNA]</scope>
    <source>
        <strain evidence="3">ATCC 27210 / DSM 20455 / JCM 14654 / NCDO 2250 / 7</strain>
        <plasmid evidence="3">pRUMAL01</plasmid>
    </source>
</reference>
<feature type="transmembrane region" description="Helical" evidence="1">
    <location>
        <begin position="20"/>
        <end position="39"/>
    </location>
</feature>
<dbReference type="Proteomes" id="UP000006919">
    <property type="component" value="Plasmid pRUMAL01"/>
</dbReference>
<evidence type="ECO:0000313" key="2">
    <source>
        <dbReference type="EMBL" id="ADU23939.1"/>
    </source>
</evidence>
<keyword evidence="1" id="KW-0472">Membrane</keyword>
<gene>
    <name evidence="2" type="ordered locus">Rumal_3492</name>
</gene>
<dbReference type="RefSeq" id="WP_013483489.1">
    <property type="nucleotide sequence ID" value="NC_014824.1"/>
</dbReference>
<geneLocation type="plasmid" evidence="2 3">
    <name>pRUMAL01</name>
</geneLocation>
<dbReference type="AlphaFoldDB" id="E6UJU3"/>
<evidence type="ECO:0000313" key="3">
    <source>
        <dbReference type="Proteomes" id="UP000006919"/>
    </source>
</evidence>